<comment type="caution">
    <text evidence="2">The sequence shown here is derived from an EMBL/GenBank/DDBJ whole genome shotgun (WGS) entry which is preliminary data.</text>
</comment>
<accession>A0A8B6H079</accession>
<organism evidence="2 3">
    <name type="scientific">Mytilus galloprovincialis</name>
    <name type="common">Mediterranean mussel</name>
    <dbReference type="NCBI Taxonomy" id="29158"/>
    <lineage>
        <taxon>Eukaryota</taxon>
        <taxon>Metazoa</taxon>
        <taxon>Spiralia</taxon>
        <taxon>Lophotrochozoa</taxon>
        <taxon>Mollusca</taxon>
        <taxon>Bivalvia</taxon>
        <taxon>Autobranchia</taxon>
        <taxon>Pteriomorphia</taxon>
        <taxon>Mytilida</taxon>
        <taxon>Mytiloidea</taxon>
        <taxon>Mytilidae</taxon>
        <taxon>Mytilinae</taxon>
        <taxon>Mytilus</taxon>
    </lineage>
</organism>
<feature type="chain" id="PRO_5032664314" evidence="1">
    <location>
        <begin position="24"/>
        <end position="144"/>
    </location>
</feature>
<name>A0A8B6H079_MYTGA</name>
<proteinExistence type="predicted"/>
<reference evidence="2" key="1">
    <citation type="submission" date="2018-11" db="EMBL/GenBank/DDBJ databases">
        <authorList>
            <person name="Alioto T."/>
            <person name="Alioto T."/>
        </authorList>
    </citation>
    <scope>NUCLEOTIDE SEQUENCE</scope>
</reference>
<gene>
    <name evidence="2" type="ORF">MGAL_10B087759</name>
</gene>
<dbReference type="EMBL" id="UYJE01009197">
    <property type="protein sequence ID" value="VDI71172.1"/>
    <property type="molecule type" value="Genomic_DNA"/>
</dbReference>
<keyword evidence="1" id="KW-0732">Signal</keyword>
<keyword evidence="3" id="KW-1185">Reference proteome</keyword>
<protein>
    <submittedName>
        <fullName evidence="2">Uncharacterized protein</fullName>
    </submittedName>
</protein>
<evidence type="ECO:0000313" key="2">
    <source>
        <dbReference type="EMBL" id="VDI71172.1"/>
    </source>
</evidence>
<evidence type="ECO:0000256" key="1">
    <source>
        <dbReference type="SAM" id="SignalP"/>
    </source>
</evidence>
<feature type="signal peptide" evidence="1">
    <location>
        <begin position="1"/>
        <end position="23"/>
    </location>
</feature>
<evidence type="ECO:0000313" key="3">
    <source>
        <dbReference type="Proteomes" id="UP000596742"/>
    </source>
</evidence>
<sequence length="144" mass="16445">MEGIQSIIWVSLFLLLNVITVNCRLNTTDPCNPVLFSKRPERNVDILDDCSNGTVSWHYPMAFLNIFFTATVQEYEVCIGHIADKAVRKIYEIIDGVIEELPLPAKGEEICTLPTTKNVTMRIVGPRKFTTYTAYIPYFIYDMS</sequence>
<dbReference type="Proteomes" id="UP000596742">
    <property type="component" value="Unassembled WGS sequence"/>
</dbReference>
<dbReference type="AlphaFoldDB" id="A0A8B6H079"/>